<dbReference type="AlphaFoldDB" id="A0A3N4HPV1"/>
<dbReference type="Proteomes" id="UP000275078">
    <property type="component" value="Unassembled WGS sequence"/>
</dbReference>
<keyword evidence="3" id="KW-1185">Reference proteome</keyword>
<feature type="compositionally biased region" description="Polar residues" evidence="1">
    <location>
        <begin position="430"/>
        <end position="441"/>
    </location>
</feature>
<evidence type="ECO:0000313" key="2">
    <source>
        <dbReference type="EMBL" id="RPA74071.1"/>
    </source>
</evidence>
<gene>
    <name evidence="2" type="ORF">BJ508DRAFT_340617</name>
</gene>
<accession>A0A3N4HPV1</accession>
<reference evidence="2 3" key="1">
    <citation type="journal article" date="2018" name="Nat. Ecol. Evol.">
        <title>Pezizomycetes genomes reveal the molecular basis of ectomycorrhizal truffle lifestyle.</title>
        <authorList>
            <person name="Murat C."/>
            <person name="Payen T."/>
            <person name="Noel B."/>
            <person name="Kuo A."/>
            <person name="Morin E."/>
            <person name="Chen J."/>
            <person name="Kohler A."/>
            <person name="Krizsan K."/>
            <person name="Balestrini R."/>
            <person name="Da Silva C."/>
            <person name="Montanini B."/>
            <person name="Hainaut M."/>
            <person name="Levati E."/>
            <person name="Barry K.W."/>
            <person name="Belfiori B."/>
            <person name="Cichocki N."/>
            <person name="Clum A."/>
            <person name="Dockter R.B."/>
            <person name="Fauchery L."/>
            <person name="Guy J."/>
            <person name="Iotti M."/>
            <person name="Le Tacon F."/>
            <person name="Lindquist E.A."/>
            <person name="Lipzen A."/>
            <person name="Malagnac F."/>
            <person name="Mello A."/>
            <person name="Molinier V."/>
            <person name="Miyauchi S."/>
            <person name="Poulain J."/>
            <person name="Riccioni C."/>
            <person name="Rubini A."/>
            <person name="Sitrit Y."/>
            <person name="Splivallo R."/>
            <person name="Traeger S."/>
            <person name="Wang M."/>
            <person name="Zifcakova L."/>
            <person name="Wipf D."/>
            <person name="Zambonelli A."/>
            <person name="Paolocci F."/>
            <person name="Nowrousian M."/>
            <person name="Ottonello S."/>
            <person name="Baldrian P."/>
            <person name="Spatafora J.W."/>
            <person name="Henrissat B."/>
            <person name="Nagy L.G."/>
            <person name="Aury J.M."/>
            <person name="Wincker P."/>
            <person name="Grigoriev I.V."/>
            <person name="Bonfante P."/>
            <person name="Martin F.M."/>
        </authorList>
    </citation>
    <scope>NUCLEOTIDE SEQUENCE [LARGE SCALE GENOMIC DNA]</scope>
    <source>
        <strain evidence="2 3">RN42</strain>
    </source>
</reference>
<evidence type="ECO:0000256" key="1">
    <source>
        <dbReference type="SAM" id="MobiDB-lite"/>
    </source>
</evidence>
<feature type="region of interest" description="Disordered" evidence="1">
    <location>
        <begin position="430"/>
        <end position="452"/>
    </location>
</feature>
<evidence type="ECO:0000313" key="3">
    <source>
        <dbReference type="Proteomes" id="UP000275078"/>
    </source>
</evidence>
<name>A0A3N4HPV1_ASCIM</name>
<protein>
    <submittedName>
        <fullName evidence="2">Uncharacterized protein</fullName>
    </submittedName>
</protein>
<organism evidence="2 3">
    <name type="scientific">Ascobolus immersus RN42</name>
    <dbReference type="NCBI Taxonomy" id="1160509"/>
    <lineage>
        <taxon>Eukaryota</taxon>
        <taxon>Fungi</taxon>
        <taxon>Dikarya</taxon>
        <taxon>Ascomycota</taxon>
        <taxon>Pezizomycotina</taxon>
        <taxon>Pezizomycetes</taxon>
        <taxon>Pezizales</taxon>
        <taxon>Ascobolaceae</taxon>
        <taxon>Ascobolus</taxon>
    </lineage>
</organism>
<proteinExistence type="predicted"/>
<sequence length="725" mass="82604">MPVQSKYSVEQGVGPEPEAEVVTGPLFIASEAFNWDHDQIIAYLKDACSPNNDAVPDVTRGFLKTAYQFVQWYIDHGQWVRVVQRKDEKGEDQPILASLKVKLHGEEVELFSLACAVAFIMSETIPPPDDDPLLISYSHIVLAVYAKWLITLLRWKGHNIKKILPTVVNVIVGVKAVAFLPVLSDEGLDELEIFWVFGSTKMRDFGKDHKKKHGEFRNQWRNSRQGYLERKLGNEISVMGTKAPFPLDNLPKLTRYIHKTHPKVMNALEFFKQAVKTLEYEHDSKGNRAVTSTGDCAEAVGMAVTASIAAKDSVLISIAIFTNVVENIGSISQEYRITPLISAKEGCLNCVWLFSYLRTSRGIAAKHHERELQELIRNREIAFRGQEARVWRTVKEEATTSDTHKYYDARPSQAPTWRTWHVKTLSSLVTTKQPTKDSPTAANPPKNYIQNRNNCNTHSFVLNPRPSPATRLSRTFVTNLQFVQPRSRLFPPPTNVRILTPLRPYLNCSHSHTMPSRRSRKQRQARVTRVDRSEVAPSSPQVGNCAVHGAGVVESKKHSRRRKERFVWDLEKLKGSLYSPLLGTEREGEGFFDMIEERFGIRRGPLLPVLAQAAFDRFVFVAEDGVYITDTLDSDLIALVAEDYWKAQSILIASDDSRFEGNYRRPGERYDKTAKNQVLEEYDPEFAEHFRLLRNLLEEVNARPPEIEGWIIHEDFRCPTDGPLR</sequence>
<dbReference type="EMBL" id="ML119801">
    <property type="protein sequence ID" value="RPA74071.1"/>
    <property type="molecule type" value="Genomic_DNA"/>
</dbReference>